<dbReference type="SUPFAM" id="SSF54695">
    <property type="entry name" value="POZ domain"/>
    <property type="match status" value="1"/>
</dbReference>
<accession>A0A8B6HFM9</accession>
<dbReference type="PANTHER" id="PTHR11537">
    <property type="entry name" value="VOLTAGE-GATED POTASSIUM CHANNEL"/>
    <property type="match status" value="1"/>
</dbReference>
<feature type="region of interest" description="Disordered" evidence="12">
    <location>
        <begin position="471"/>
        <end position="502"/>
    </location>
</feature>
<dbReference type="GO" id="GO:0032590">
    <property type="term" value="C:dendrite membrane"/>
    <property type="evidence" value="ECO:0007669"/>
    <property type="project" value="TreeGrafter"/>
</dbReference>
<keyword evidence="3" id="KW-0633">Potassium transport</keyword>
<dbReference type="FunFam" id="1.10.287.70:FF:000028">
    <property type="entry name" value="potassium voltage-gated channel subfamily D member 3"/>
    <property type="match status" value="2"/>
</dbReference>
<gene>
    <name evidence="15" type="ORF">MGAL_10B058516</name>
</gene>
<keyword evidence="10 13" id="KW-0472">Membrane</keyword>
<dbReference type="PRINTS" id="PR00169">
    <property type="entry name" value="KCHANNEL"/>
</dbReference>
<feature type="domain" description="BTB" evidence="14">
    <location>
        <begin position="16"/>
        <end position="119"/>
    </location>
</feature>
<feature type="transmembrane region" description="Helical" evidence="13">
    <location>
        <begin position="244"/>
        <end position="263"/>
    </location>
</feature>
<keyword evidence="11" id="KW-0407">Ion channel</keyword>
<keyword evidence="16" id="KW-1185">Reference proteome</keyword>
<dbReference type="Pfam" id="PF02214">
    <property type="entry name" value="BTB_2"/>
    <property type="match status" value="1"/>
</dbReference>
<dbReference type="PRINTS" id="PR01498">
    <property type="entry name" value="SHAWCHANNEL"/>
</dbReference>
<name>A0A8B6HFM9_MYTGA</name>
<dbReference type="InterPro" id="IPR000210">
    <property type="entry name" value="BTB/POZ_dom"/>
</dbReference>
<dbReference type="InterPro" id="IPR028325">
    <property type="entry name" value="VG_K_chnl"/>
</dbReference>
<evidence type="ECO:0000256" key="12">
    <source>
        <dbReference type="SAM" id="MobiDB-lite"/>
    </source>
</evidence>
<dbReference type="OrthoDB" id="10025005at2759"/>
<evidence type="ECO:0000256" key="10">
    <source>
        <dbReference type="ARBA" id="ARBA00023136"/>
    </source>
</evidence>
<feature type="transmembrane region" description="Helical" evidence="13">
    <location>
        <begin position="862"/>
        <end position="883"/>
    </location>
</feature>
<keyword evidence="6" id="KW-0851">Voltage-gated channel</keyword>
<keyword evidence="5" id="KW-0631">Potassium channel</keyword>
<feature type="transmembrane region" description="Helical" evidence="13">
    <location>
        <begin position="275"/>
        <end position="295"/>
    </location>
</feature>
<dbReference type="InterPro" id="IPR003974">
    <property type="entry name" value="K_chnl_volt-dep_Kv3"/>
</dbReference>
<dbReference type="Gene3D" id="3.30.710.10">
    <property type="entry name" value="Potassium Channel Kv1.1, Chain A"/>
    <property type="match status" value="1"/>
</dbReference>
<dbReference type="GO" id="GO:0051260">
    <property type="term" value="P:protein homooligomerization"/>
    <property type="evidence" value="ECO:0007669"/>
    <property type="project" value="InterPro"/>
</dbReference>
<dbReference type="GO" id="GO:0042734">
    <property type="term" value="C:presynaptic membrane"/>
    <property type="evidence" value="ECO:0007669"/>
    <property type="project" value="TreeGrafter"/>
</dbReference>
<keyword evidence="2" id="KW-0813">Transport</keyword>
<evidence type="ECO:0000256" key="9">
    <source>
        <dbReference type="ARBA" id="ARBA00023065"/>
    </source>
</evidence>
<feature type="transmembrane region" description="Helical" evidence="13">
    <location>
        <begin position="706"/>
        <end position="725"/>
    </location>
</feature>
<feature type="compositionally biased region" description="Polar residues" evidence="12">
    <location>
        <begin position="472"/>
        <end position="495"/>
    </location>
</feature>
<comment type="subcellular location">
    <subcellularLocation>
        <location evidence="1">Membrane</location>
        <topology evidence="1">Multi-pass membrane protein</topology>
    </subcellularLocation>
</comment>
<dbReference type="GO" id="GO:0043679">
    <property type="term" value="C:axon terminus"/>
    <property type="evidence" value="ECO:0007669"/>
    <property type="project" value="TreeGrafter"/>
</dbReference>
<dbReference type="PRINTS" id="PR01491">
    <property type="entry name" value="KVCHANNEL"/>
</dbReference>
<feature type="transmembrane region" description="Helical" evidence="13">
    <location>
        <begin position="737"/>
        <end position="757"/>
    </location>
</feature>
<feature type="transmembrane region" description="Helical" evidence="13">
    <location>
        <begin position="634"/>
        <end position="654"/>
    </location>
</feature>
<reference evidence="15" key="1">
    <citation type="submission" date="2018-11" db="EMBL/GenBank/DDBJ databases">
        <authorList>
            <person name="Alioto T."/>
            <person name="Alioto T."/>
        </authorList>
    </citation>
    <scope>NUCLEOTIDE SEQUENCE</scope>
</reference>
<dbReference type="InterPro" id="IPR003968">
    <property type="entry name" value="K_chnl_volt-dep_Kv"/>
</dbReference>
<dbReference type="SUPFAM" id="SSF81324">
    <property type="entry name" value="Voltage-gated potassium channels"/>
    <property type="match status" value="2"/>
</dbReference>
<evidence type="ECO:0000256" key="5">
    <source>
        <dbReference type="ARBA" id="ARBA00022826"/>
    </source>
</evidence>
<evidence type="ECO:0000256" key="8">
    <source>
        <dbReference type="ARBA" id="ARBA00022989"/>
    </source>
</evidence>
<dbReference type="InterPro" id="IPR027359">
    <property type="entry name" value="Volt_channel_dom_sf"/>
</dbReference>
<proteinExistence type="predicted"/>
<evidence type="ECO:0000256" key="1">
    <source>
        <dbReference type="ARBA" id="ARBA00004141"/>
    </source>
</evidence>
<feature type="transmembrane region" description="Helical" evidence="13">
    <location>
        <begin position="805"/>
        <end position="826"/>
    </location>
</feature>
<dbReference type="InterPro" id="IPR005821">
    <property type="entry name" value="Ion_trans_dom"/>
</dbReference>
<feature type="region of interest" description="Disordered" evidence="12">
    <location>
        <begin position="933"/>
        <end position="964"/>
    </location>
</feature>
<dbReference type="FunFam" id="1.20.120.350:FF:000074">
    <property type="entry name" value="SHaW family of potassium channels"/>
    <property type="match status" value="2"/>
</dbReference>
<comment type="caution">
    <text evidence="15">The sequence shown here is derived from an EMBL/GenBank/DDBJ whole genome shotgun (WGS) entry which is preliminary data.</text>
</comment>
<dbReference type="Gene3D" id="1.10.287.70">
    <property type="match status" value="2"/>
</dbReference>
<dbReference type="GO" id="GO:0005251">
    <property type="term" value="F:delayed rectifier potassium channel activity"/>
    <property type="evidence" value="ECO:0007669"/>
    <property type="project" value="TreeGrafter"/>
</dbReference>
<dbReference type="GO" id="GO:0001508">
    <property type="term" value="P:action potential"/>
    <property type="evidence" value="ECO:0007669"/>
    <property type="project" value="TreeGrafter"/>
</dbReference>
<dbReference type="InterPro" id="IPR011333">
    <property type="entry name" value="SKP1/BTB/POZ_sf"/>
</dbReference>
<feature type="transmembrane region" description="Helical" evidence="13">
    <location>
        <begin position="399"/>
        <end position="429"/>
    </location>
</feature>
<evidence type="ECO:0000313" key="16">
    <source>
        <dbReference type="Proteomes" id="UP000596742"/>
    </source>
</evidence>
<feature type="transmembrane region" description="Helical" evidence="13">
    <location>
        <begin position="172"/>
        <end position="192"/>
    </location>
</feature>
<feature type="compositionally biased region" description="Basic and acidic residues" evidence="12">
    <location>
        <begin position="1053"/>
        <end position="1067"/>
    </location>
</feature>
<evidence type="ECO:0000256" key="11">
    <source>
        <dbReference type="ARBA" id="ARBA00023303"/>
    </source>
</evidence>
<dbReference type="AlphaFoldDB" id="A0A8B6HFM9"/>
<dbReference type="SMART" id="SM00225">
    <property type="entry name" value="BTB"/>
    <property type="match status" value="1"/>
</dbReference>
<dbReference type="Proteomes" id="UP000596742">
    <property type="component" value="Unassembled WGS sequence"/>
</dbReference>
<keyword evidence="7" id="KW-0630">Potassium</keyword>
<feature type="transmembrane region" description="Helical" evidence="13">
    <location>
        <begin position="832"/>
        <end position="850"/>
    </location>
</feature>
<feature type="compositionally biased region" description="Polar residues" evidence="12">
    <location>
        <begin position="934"/>
        <end position="957"/>
    </location>
</feature>
<evidence type="ECO:0000256" key="13">
    <source>
        <dbReference type="SAM" id="Phobius"/>
    </source>
</evidence>
<keyword evidence="9" id="KW-0406">Ion transport</keyword>
<keyword evidence="8 13" id="KW-1133">Transmembrane helix</keyword>
<dbReference type="InterPro" id="IPR003131">
    <property type="entry name" value="T1-type_BTB"/>
</dbReference>
<protein>
    <recommendedName>
        <fullName evidence="14">BTB domain-containing protein</fullName>
    </recommendedName>
</protein>
<dbReference type="GO" id="GO:0032809">
    <property type="term" value="C:neuronal cell body membrane"/>
    <property type="evidence" value="ECO:0007669"/>
    <property type="project" value="TreeGrafter"/>
</dbReference>
<dbReference type="Pfam" id="PF00520">
    <property type="entry name" value="Ion_trans"/>
    <property type="match status" value="2"/>
</dbReference>
<feature type="region of interest" description="Disordered" evidence="12">
    <location>
        <begin position="1053"/>
        <end position="1082"/>
    </location>
</feature>
<evidence type="ECO:0000256" key="3">
    <source>
        <dbReference type="ARBA" id="ARBA00022538"/>
    </source>
</evidence>
<evidence type="ECO:0000259" key="14">
    <source>
        <dbReference type="SMART" id="SM00225"/>
    </source>
</evidence>
<dbReference type="Gene3D" id="1.20.120.350">
    <property type="entry name" value="Voltage-gated potassium channels. Chain C"/>
    <property type="match status" value="2"/>
</dbReference>
<dbReference type="GO" id="GO:0008076">
    <property type="term" value="C:voltage-gated potassium channel complex"/>
    <property type="evidence" value="ECO:0007669"/>
    <property type="project" value="InterPro"/>
</dbReference>
<evidence type="ECO:0000313" key="15">
    <source>
        <dbReference type="EMBL" id="VDI78182.1"/>
    </source>
</evidence>
<evidence type="ECO:0000256" key="2">
    <source>
        <dbReference type="ARBA" id="ARBA00022448"/>
    </source>
</evidence>
<feature type="transmembrane region" description="Helical" evidence="13">
    <location>
        <begin position="343"/>
        <end position="364"/>
    </location>
</feature>
<organism evidence="15 16">
    <name type="scientific">Mytilus galloprovincialis</name>
    <name type="common">Mediterranean mussel</name>
    <dbReference type="NCBI Taxonomy" id="29158"/>
    <lineage>
        <taxon>Eukaryota</taxon>
        <taxon>Metazoa</taxon>
        <taxon>Spiralia</taxon>
        <taxon>Lophotrochozoa</taxon>
        <taxon>Mollusca</taxon>
        <taxon>Bivalvia</taxon>
        <taxon>Autobranchia</taxon>
        <taxon>Pteriomorphia</taxon>
        <taxon>Mytilida</taxon>
        <taxon>Mytiloidea</taxon>
        <taxon>Mytilidae</taxon>
        <taxon>Mytilinae</taxon>
        <taxon>Mytilus</taxon>
    </lineage>
</organism>
<sequence>MEYIKRKEKLKRTDDTKVKLNVGGVIFETWASTLESIKGTRLALLAHLKEADESWDKEKQEFFFDRHPGAFTTILHYYRSDELHIDQNICGNIIRGELEYWGLTELDIEPCCWGTYSKYKDHKETLAALDDNFTSSFEPELYDENASSFTKFKMHAWQFLEEPSSSRGAKTFAVMSMFFVVMSIAIFCLETYHKFRVPIDGAQPINKTKYELIMAPNEDYCIKETVTDAAYKFSDTKPHVVMTILDYVCAAYFTTEFVIRVFFAPRKMQFFRQPLNIIDLLCLIPHLIAIILVTINPNDSTSQLFKSMLALRTIRILRIFKLMKHYSAFNILVYTIKVSTKELLLMVVFLFTGVLIFASVVFYVESETFENIPIGFWWALVTMTTVGYGDKVPKTEGGYIIGCAAVLCGVLTVAFTVPIVVNNFTLYYAHAQSRIKLPPHERKELKRKLFIKSKKSLRLFDKFRRNKDKKQSFSSLDSITSTRAPPYGQESQSPKSEMPNGVYHETDTDVITVSSTSSTRNNSASTDAQNRLHTISETLSSSGSPSVTPIDVEISELEELEYWGLTELDIEPCCWGTYSKYKDHKETLAALDDNFTSSFEPELYDENASSFTKFKMHAWQFLEEPSSSRGAKTFAVMSMFFVVMSIAIFCLETYHKFRVPIDGAQPINKTKYELIMAPNEDYCIKETVTDAAYKFSDTKPHVVMTILDYVCAAYFTTEFVIRVFFAPRKMQFFRQPLNIIDLLCLIPHLIAIILVTINPNDSTSQLFKSMLALRTIRILRIFKLMKHYSAFNILVYTIKVSTKELLLMVVFLFTGVLIFASVVFYVESETFENIPIGFWWALVTMTTVGYGDKVPKTEGGYIIGCAAVLCGVLTVAFTVPIVVNNFTLYYAHAQSRIKLPPHERKELKRKLFIKSKKSLRLFDKFRRNKDKKQSFSSLDSITSTRAPPYGQESQSPKSEMPNGVYHETDTDVITVSSTSSTRNNSASTDAQNRLHTISETLSSSGSPSVTPIDVEISELEHQHRVETAMLLNNMAENTERLKNEKRRQLELINERRELKRQSREGGKTPRSVPPAAASKGKR</sequence>
<dbReference type="EMBL" id="UYJE01009947">
    <property type="protein sequence ID" value="VDI78182.1"/>
    <property type="molecule type" value="Genomic_DNA"/>
</dbReference>
<evidence type="ECO:0000256" key="4">
    <source>
        <dbReference type="ARBA" id="ARBA00022692"/>
    </source>
</evidence>
<keyword evidence="4 13" id="KW-0812">Transmembrane</keyword>
<dbReference type="GO" id="GO:0045211">
    <property type="term" value="C:postsynaptic membrane"/>
    <property type="evidence" value="ECO:0007669"/>
    <property type="project" value="TreeGrafter"/>
</dbReference>
<evidence type="ECO:0000256" key="7">
    <source>
        <dbReference type="ARBA" id="ARBA00022958"/>
    </source>
</evidence>
<dbReference type="PANTHER" id="PTHR11537:SF252">
    <property type="entry name" value="POTASSIUM VOLTAGE-GATED CHANNEL PROTEIN SHAW"/>
    <property type="match status" value="1"/>
</dbReference>
<evidence type="ECO:0000256" key="6">
    <source>
        <dbReference type="ARBA" id="ARBA00022882"/>
    </source>
</evidence>